<feature type="transmembrane region" description="Helical" evidence="7">
    <location>
        <begin position="271"/>
        <end position="290"/>
    </location>
</feature>
<evidence type="ECO:0000256" key="2">
    <source>
        <dbReference type="ARBA" id="ARBA00007322"/>
    </source>
</evidence>
<dbReference type="Proteomes" id="UP000324585">
    <property type="component" value="Unassembled WGS sequence"/>
</dbReference>
<evidence type="ECO:0000256" key="3">
    <source>
        <dbReference type="ARBA" id="ARBA00022692"/>
    </source>
</evidence>
<dbReference type="PANTHER" id="PTHR12703">
    <property type="entry name" value="TRANSMEMBRANE PROTEIN 33"/>
    <property type="match status" value="1"/>
</dbReference>
<comment type="subcellular location">
    <subcellularLocation>
        <location evidence="1">Membrane</location>
        <topology evidence="1">Multi-pass membrane protein</topology>
    </subcellularLocation>
</comment>
<feature type="compositionally biased region" description="Low complexity" evidence="6">
    <location>
        <begin position="65"/>
        <end position="77"/>
    </location>
</feature>
<name>A0A5J4YNE9_PORPP</name>
<dbReference type="OMA" id="HEDFAFI"/>
<dbReference type="GO" id="GO:0005783">
    <property type="term" value="C:endoplasmic reticulum"/>
    <property type="evidence" value="ECO:0007669"/>
    <property type="project" value="TreeGrafter"/>
</dbReference>
<dbReference type="Pfam" id="PF03661">
    <property type="entry name" value="TMEM33_Pom33"/>
    <property type="match status" value="1"/>
</dbReference>
<gene>
    <name evidence="8" type="ORF">FVE85_9323</name>
</gene>
<keyword evidence="4 7" id="KW-1133">Transmembrane helix</keyword>
<sequence>MSASGQAAEAAFATHDFDADARFARFLETATLVASSPEDERVMLRRIYFRKYVNADLPGAPQPPRGAASARSAPAPAETRSNASAWSTQATQSRSAPQSSAHVRGSGGSQWETACYRLLSLLSSPPSKLFFYCFILVTSLLAIIPILGARGWFYGKALLAAAIVYVVGTLNAVGLPQFNREYLERMMQLDHVQYIFFCIAMRGAQPEIVIALFPLIVFSVYGALTAMQTLVQSRFPRYTQQYSVVYARMDRFRGTAQRYVALIELAIVPNILFNAFFSPLNSLLMLFGYLQFLRIRYVKSSFTRSAFLAVDQKCRHLIATYSPGMWPYYDKLCAQLRAMVQAPGAPAQ</sequence>
<evidence type="ECO:0000256" key="4">
    <source>
        <dbReference type="ARBA" id="ARBA00022989"/>
    </source>
</evidence>
<dbReference type="EMBL" id="VRMN01000008">
    <property type="protein sequence ID" value="KAA8493051.1"/>
    <property type="molecule type" value="Genomic_DNA"/>
</dbReference>
<organism evidence="8 9">
    <name type="scientific">Porphyridium purpureum</name>
    <name type="common">Red alga</name>
    <name type="synonym">Porphyridium cruentum</name>
    <dbReference type="NCBI Taxonomy" id="35688"/>
    <lineage>
        <taxon>Eukaryota</taxon>
        <taxon>Rhodophyta</taxon>
        <taxon>Bangiophyceae</taxon>
        <taxon>Porphyridiales</taxon>
        <taxon>Porphyridiaceae</taxon>
        <taxon>Porphyridium</taxon>
    </lineage>
</organism>
<dbReference type="InterPro" id="IPR005344">
    <property type="entry name" value="TMEM33/Pom33"/>
</dbReference>
<dbReference type="OrthoDB" id="5581259at2759"/>
<evidence type="ECO:0000256" key="1">
    <source>
        <dbReference type="ARBA" id="ARBA00004141"/>
    </source>
</evidence>
<evidence type="ECO:0000256" key="5">
    <source>
        <dbReference type="ARBA" id="ARBA00023136"/>
    </source>
</evidence>
<dbReference type="GO" id="GO:0071786">
    <property type="term" value="P:endoplasmic reticulum tubular network organization"/>
    <property type="evidence" value="ECO:0007669"/>
    <property type="project" value="TreeGrafter"/>
</dbReference>
<reference evidence="9" key="1">
    <citation type="journal article" date="2019" name="Nat. Commun.">
        <title>Expansion of phycobilisome linker gene families in mesophilic red algae.</title>
        <authorList>
            <person name="Lee J."/>
            <person name="Kim D."/>
            <person name="Bhattacharya D."/>
            <person name="Yoon H.S."/>
        </authorList>
    </citation>
    <scope>NUCLEOTIDE SEQUENCE [LARGE SCALE GENOMIC DNA]</scope>
    <source>
        <strain evidence="9">CCMP 1328</strain>
    </source>
</reference>
<dbReference type="PANTHER" id="PTHR12703:SF4">
    <property type="entry name" value="TRANSMEMBRANE PROTEIN 33"/>
    <property type="match status" value="1"/>
</dbReference>
<keyword evidence="5 7" id="KW-0472">Membrane</keyword>
<feature type="region of interest" description="Disordered" evidence="6">
    <location>
        <begin position="60"/>
        <end position="105"/>
    </location>
</feature>
<comment type="similarity">
    <text evidence="2">Belongs to the PER33/POM33 family.</text>
</comment>
<protein>
    <submittedName>
        <fullName evidence="8">Transmembrane protein 33</fullName>
    </submittedName>
</protein>
<feature type="transmembrane region" description="Helical" evidence="7">
    <location>
        <begin position="194"/>
        <end position="221"/>
    </location>
</feature>
<feature type="transmembrane region" description="Helical" evidence="7">
    <location>
        <begin position="153"/>
        <end position="173"/>
    </location>
</feature>
<dbReference type="AlphaFoldDB" id="A0A5J4YNE9"/>
<feature type="compositionally biased region" description="Polar residues" evidence="6">
    <location>
        <begin position="79"/>
        <end position="101"/>
    </location>
</feature>
<dbReference type="InterPro" id="IPR051645">
    <property type="entry name" value="PER33/POM33_regulator"/>
</dbReference>
<keyword evidence="3 7" id="KW-0812">Transmembrane</keyword>
<evidence type="ECO:0000313" key="9">
    <source>
        <dbReference type="Proteomes" id="UP000324585"/>
    </source>
</evidence>
<dbReference type="GO" id="GO:0061024">
    <property type="term" value="P:membrane organization"/>
    <property type="evidence" value="ECO:0007669"/>
    <property type="project" value="TreeGrafter"/>
</dbReference>
<feature type="transmembrane region" description="Helical" evidence="7">
    <location>
        <begin position="129"/>
        <end position="147"/>
    </location>
</feature>
<accession>A0A5J4YNE9</accession>
<comment type="caution">
    <text evidence="8">The sequence shown here is derived from an EMBL/GenBank/DDBJ whole genome shotgun (WGS) entry which is preliminary data.</text>
</comment>
<evidence type="ECO:0000256" key="7">
    <source>
        <dbReference type="SAM" id="Phobius"/>
    </source>
</evidence>
<dbReference type="GO" id="GO:0016020">
    <property type="term" value="C:membrane"/>
    <property type="evidence" value="ECO:0007669"/>
    <property type="project" value="UniProtKB-SubCell"/>
</dbReference>
<evidence type="ECO:0000313" key="8">
    <source>
        <dbReference type="EMBL" id="KAA8493051.1"/>
    </source>
</evidence>
<evidence type="ECO:0000256" key="6">
    <source>
        <dbReference type="SAM" id="MobiDB-lite"/>
    </source>
</evidence>
<proteinExistence type="inferred from homology"/>
<keyword evidence="9" id="KW-1185">Reference proteome</keyword>